<evidence type="ECO:0000256" key="1">
    <source>
        <dbReference type="ARBA" id="ARBA00004613"/>
    </source>
</evidence>
<dbReference type="RefSeq" id="WP_022071605.1">
    <property type="nucleotide sequence ID" value="NZ_HF999326.1"/>
</dbReference>
<gene>
    <name evidence="5" type="ORF">BN488_01314</name>
</gene>
<accession>R5X656</accession>
<keyword evidence="3" id="KW-0732">Signal</keyword>
<dbReference type="EMBL" id="CBBD010000038">
    <property type="protein sequence ID" value="CDA10275.1"/>
    <property type="molecule type" value="Genomic_DNA"/>
</dbReference>
<dbReference type="Proteomes" id="UP000017980">
    <property type="component" value="Unassembled WGS sequence"/>
</dbReference>
<evidence type="ECO:0000256" key="2">
    <source>
        <dbReference type="ARBA" id="ARBA00022525"/>
    </source>
</evidence>
<reference evidence="5" key="1">
    <citation type="submission" date="2012-11" db="EMBL/GenBank/DDBJ databases">
        <title>Dependencies among metagenomic species, viruses, plasmids and units of genetic variation.</title>
        <authorList>
            <person name="Nielsen H.B."/>
            <person name="Almeida M."/>
            <person name="Juncker A.S."/>
            <person name="Rasmussen S."/>
            <person name="Li J."/>
            <person name="Sunagawa S."/>
            <person name="Plichta D."/>
            <person name="Gautier L."/>
            <person name="Le Chatelier E."/>
            <person name="Peletier E."/>
            <person name="Bonde I."/>
            <person name="Nielsen T."/>
            <person name="Manichanh C."/>
            <person name="Arumugam M."/>
            <person name="Batto J."/>
            <person name="Santos M.B.Q.D."/>
            <person name="Blom N."/>
            <person name="Borruel N."/>
            <person name="Burgdorf K.S."/>
            <person name="Boumezbeur F."/>
            <person name="Casellas F."/>
            <person name="Dore J."/>
            <person name="Guarner F."/>
            <person name="Hansen T."/>
            <person name="Hildebrand F."/>
            <person name="Kaas R.S."/>
            <person name="Kennedy S."/>
            <person name="Kristiansen K."/>
            <person name="Kultima J.R."/>
            <person name="Leonard P."/>
            <person name="Levenez F."/>
            <person name="Lund O."/>
            <person name="Moumen B."/>
            <person name="Le Paslier D."/>
            <person name="Pons N."/>
            <person name="Pedersen O."/>
            <person name="Prifti E."/>
            <person name="Qin J."/>
            <person name="Raes J."/>
            <person name="Tap J."/>
            <person name="Tims S."/>
            <person name="Ussery D.W."/>
            <person name="Yamada T."/>
            <person name="MetaHit consortium"/>
            <person name="Renault P."/>
            <person name="Sicheritz-Ponten T."/>
            <person name="Bork P."/>
            <person name="Wang J."/>
            <person name="Brunak S."/>
            <person name="Ehrlich S.D."/>
        </authorList>
    </citation>
    <scope>NUCLEOTIDE SEQUENCE [LARGE SCALE GENOMIC DNA]</scope>
</reference>
<organism evidence="5 6">
    <name type="scientific">Intestinibacter bartlettii CAG:1329</name>
    <dbReference type="NCBI Taxonomy" id="1263063"/>
    <lineage>
        <taxon>Bacteria</taxon>
        <taxon>Bacillati</taxon>
        <taxon>Bacillota</taxon>
        <taxon>Clostridia</taxon>
        <taxon>Peptostreptococcales</taxon>
        <taxon>Peptostreptococcaceae</taxon>
        <taxon>Intestinibacter</taxon>
    </lineage>
</organism>
<dbReference type="AlphaFoldDB" id="R5X656"/>
<proteinExistence type="predicted"/>
<evidence type="ECO:0000259" key="4">
    <source>
        <dbReference type="Pfam" id="PF17210"/>
    </source>
</evidence>
<evidence type="ECO:0000256" key="3">
    <source>
        <dbReference type="ARBA" id="ARBA00022729"/>
    </source>
</evidence>
<dbReference type="Pfam" id="PF17210">
    <property type="entry name" value="SdrD_B"/>
    <property type="match status" value="1"/>
</dbReference>
<dbReference type="Gene3D" id="2.60.40.10">
    <property type="entry name" value="Immunoglobulins"/>
    <property type="match status" value="1"/>
</dbReference>
<dbReference type="SUPFAM" id="SSF117074">
    <property type="entry name" value="Hypothetical protein PA1324"/>
    <property type="match status" value="1"/>
</dbReference>
<comment type="subcellular location">
    <subcellularLocation>
        <location evidence="1">Secreted</location>
    </subcellularLocation>
</comment>
<protein>
    <submittedName>
        <fullName evidence="5">Conserved repeat protein</fullName>
    </submittedName>
</protein>
<comment type="caution">
    <text evidence="5">The sequence shown here is derived from an EMBL/GenBank/DDBJ whole genome shotgun (WGS) entry which is preliminary data.</text>
</comment>
<dbReference type="InterPro" id="IPR013783">
    <property type="entry name" value="Ig-like_fold"/>
</dbReference>
<sequence>MANITGKLVFDQNRNGQEDVGTDVGLANVPVVLQDTTTNSLLAVNTTANGEFEFQNVNDGTYRLVVVGDYTGNTETSPANFANATAGQGAQQSSLPAYTVVPEGNRVAGMNALNAVTPTTETVTVTSNQNVTAPTFFIGPVDNKALTLDPTITLDNTNLITNADNGTFGEIAQGSQPNSGPATNPYAAQNLTNDFTFVQENNTIGDGNFTIGNTLNPTGGANWWRLSDHTTAIETGMMEIGNGTTDNKNFFTNTVNVKPNTNYILTT</sequence>
<evidence type="ECO:0000313" key="5">
    <source>
        <dbReference type="EMBL" id="CDA10275.1"/>
    </source>
</evidence>
<dbReference type="GO" id="GO:0005576">
    <property type="term" value="C:extracellular region"/>
    <property type="evidence" value="ECO:0007669"/>
    <property type="project" value="UniProtKB-SubCell"/>
</dbReference>
<evidence type="ECO:0000313" key="6">
    <source>
        <dbReference type="Proteomes" id="UP000017980"/>
    </source>
</evidence>
<dbReference type="InterPro" id="IPR033764">
    <property type="entry name" value="Sdr_B"/>
</dbReference>
<keyword evidence="2" id="KW-0964">Secreted</keyword>
<name>R5X656_9FIRM</name>
<feature type="domain" description="SD-repeat containing protein B" evidence="4">
    <location>
        <begin position="7"/>
        <end position="80"/>
    </location>
</feature>